<comment type="caution">
    <text evidence="1">The sequence shown here is derived from an EMBL/GenBank/DDBJ whole genome shotgun (WGS) entry which is preliminary data.</text>
</comment>
<dbReference type="EMBL" id="BROD01000002">
    <property type="protein sequence ID" value="GKX68933.1"/>
    <property type="molecule type" value="Genomic_DNA"/>
</dbReference>
<keyword evidence="2" id="KW-1185">Reference proteome</keyword>
<proteinExistence type="predicted"/>
<evidence type="ECO:0000313" key="1">
    <source>
        <dbReference type="EMBL" id="GKX68933.1"/>
    </source>
</evidence>
<gene>
    <name evidence="1" type="ORF">rsdtw13_41910</name>
</gene>
<protein>
    <submittedName>
        <fullName evidence="1">Uncharacterized protein</fullName>
    </submittedName>
</protein>
<sequence length="264" mass="30945">MRKLFFSKNLWFLRTEKLKITQEKLAEEIGVEYSSISNYEREDKVNLPRLTTLIKMADFFSVSIDSLLFEDLEAFESSKVDLKKLGMKTLPYKDEEYKKYINQRYYAYYYNTNSAYNSELACCYFEIKPNEAKERYDVSFAQIEREKKYSGNFLLTNRHIYIYLRGIEHSERAFITLPKPENSYLKAYIGGLGIISSISSGVRRDPCSQKIFMVNKDVNDTAELNEEIRSLLSIGNNSCLIRVDLDEDARAFDLIKKINRKSIN</sequence>
<reference evidence="1" key="1">
    <citation type="journal article" date="2025" name="Int. J. Syst. Evol. Microbiol.">
        <title>Inconstantimicrobium mannanitabidum sp. nov., a novel member of the family Clostridiaceae isolated from anoxic soil under the treatment of reductive soil disinfestation.</title>
        <authorList>
            <person name="Ueki A."/>
            <person name="Tonouchi A."/>
            <person name="Honma S."/>
            <person name="Kaku N."/>
            <person name="Ueki K."/>
        </authorList>
    </citation>
    <scope>NUCLEOTIDE SEQUENCE</scope>
    <source>
        <strain evidence="1">TW13</strain>
    </source>
</reference>
<organism evidence="1 2">
    <name type="scientific">Inconstantimicrobium mannanitabidum</name>
    <dbReference type="NCBI Taxonomy" id="1604901"/>
    <lineage>
        <taxon>Bacteria</taxon>
        <taxon>Bacillati</taxon>
        <taxon>Bacillota</taxon>
        <taxon>Clostridia</taxon>
        <taxon>Eubacteriales</taxon>
        <taxon>Clostridiaceae</taxon>
        <taxon>Inconstantimicrobium</taxon>
    </lineage>
</organism>
<name>A0ACB5RIN2_9CLOT</name>
<evidence type="ECO:0000313" key="2">
    <source>
        <dbReference type="Proteomes" id="UP001058074"/>
    </source>
</evidence>
<dbReference type="Proteomes" id="UP001058074">
    <property type="component" value="Unassembled WGS sequence"/>
</dbReference>
<accession>A0ACB5RIN2</accession>